<dbReference type="InterPro" id="IPR002898">
    <property type="entry name" value="MotA_ExbB_proton_chnl"/>
</dbReference>
<protein>
    <submittedName>
        <fullName evidence="9">MotA/TolQ/ExbB proton channel family protein</fullName>
    </submittedName>
</protein>
<keyword evidence="6" id="KW-0653">Protein transport</keyword>
<feature type="domain" description="MotA/TolQ/ExbB proton channel" evidence="8">
    <location>
        <begin position="68"/>
        <end position="189"/>
    </location>
</feature>
<sequence length="210" mass="22234">MLDLVLAGGGMMLPIIIASVIAMAIIFERLYTLRRGRIMAGDPVEMVRSWQGHGGITAARLDELSRVSPLGRILAAGLAGSHSADSMRVRIEDAGRHVAHQMERYLNTLGTIALISPLFGLLGTVIGIIDVFQAITAHSGAGAVAPELLAGGIAKALITTAAGIMVAVPAFIFHRYFRGLIDELVIDMEAEAIRLVDLIHPAGLGRRQAA</sequence>
<feature type="transmembrane region" description="Helical" evidence="7">
    <location>
        <begin position="6"/>
        <end position="27"/>
    </location>
</feature>
<keyword evidence="5 7" id="KW-0472">Membrane</keyword>
<comment type="similarity">
    <text evidence="6">Belongs to the exbB/tolQ family.</text>
</comment>
<keyword evidence="6" id="KW-0813">Transport</keyword>
<dbReference type="GO" id="GO:0017038">
    <property type="term" value="P:protein import"/>
    <property type="evidence" value="ECO:0007669"/>
    <property type="project" value="TreeGrafter"/>
</dbReference>
<dbReference type="KEGG" id="ghl:GM160_07720"/>
<evidence type="ECO:0000256" key="3">
    <source>
        <dbReference type="ARBA" id="ARBA00022692"/>
    </source>
</evidence>
<evidence type="ECO:0000313" key="9">
    <source>
        <dbReference type="EMBL" id="QGT78793.1"/>
    </source>
</evidence>
<evidence type="ECO:0000256" key="6">
    <source>
        <dbReference type="RuleBase" id="RU004057"/>
    </source>
</evidence>
<accession>A0A6I6D486</accession>
<dbReference type="Pfam" id="PF01618">
    <property type="entry name" value="MotA_ExbB"/>
    <property type="match status" value="1"/>
</dbReference>
<reference evidence="9 10" key="1">
    <citation type="submission" date="2019-11" db="EMBL/GenBank/DDBJ databases">
        <authorList>
            <person name="Zhang J."/>
            <person name="Sun C."/>
        </authorList>
    </citation>
    <scope>NUCLEOTIDE SEQUENCE [LARGE SCALE GENOMIC DNA]</scope>
    <source>
        <strain evidence="10">sp2</strain>
    </source>
</reference>
<organism evidence="9 10">
    <name type="scientific">Guyparkeria halophila</name>
    <dbReference type="NCBI Taxonomy" id="47960"/>
    <lineage>
        <taxon>Bacteria</taxon>
        <taxon>Pseudomonadati</taxon>
        <taxon>Pseudomonadota</taxon>
        <taxon>Gammaproteobacteria</taxon>
        <taxon>Chromatiales</taxon>
        <taxon>Thioalkalibacteraceae</taxon>
        <taxon>Guyparkeria</taxon>
    </lineage>
</organism>
<evidence type="ECO:0000256" key="5">
    <source>
        <dbReference type="ARBA" id="ARBA00023136"/>
    </source>
</evidence>
<evidence type="ECO:0000256" key="4">
    <source>
        <dbReference type="ARBA" id="ARBA00022989"/>
    </source>
</evidence>
<feature type="transmembrane region" description="Helical" evidence="7">
    <location>
        <begin position="105"/>
        <end position="129"/>
    </location>
</feature>
<dbReference type="PANTHER" id="PTHR30625">
    <property type="entry name" value="PROTEIN TOLQ"/>
    <property type="match status" value="1"/>
</dbReference>
<dbReference type="Proteomes" id="UP000427716">
    <property type="component" value="Chromosome"/>
</dbReference>
<feature type="transmembrane region" description="Helical" evidence="7">
    <location>
        <begin position="149"/>
        <end position="173"/>
    </location>
</feature>
<dbReference type="AlphaFoldDB" id="A0A6I6D486"/>
<dbReference type="InterPro" id="IPR050790">
    <property type="entry name" value="ExbB/TolQ_transport"/>
</dbReference>
<name>A0A6I6D486_9GAMM</name>
<evidence type="ECO:0000259" key="8">
    <source>
        <dbReference type="Pfam" id="PF01618"/>
    </source>
</evidence>
<keyword evidence="2" id="KW-1003">Cell membrane</keyword>
<evidence type="ECO:0000313" key="10">
    <source>
        <dbReference type="Proteomes" id="UP000427716"/>
    </source>
</evidence>
<gene>
    <name evidence="9" type="ORF">GM160_07720</name>
</gene>
<keyword evidence="3 7" id="KW-0812">Transmembrane</keyword>
<dbReference type="GO" id="GO:0005886">
    <property type="term" value="C:plasma membrane"/>
    <property type="evidence" value="ECO:0007669"/>
    <property type="project" value="UniProtKB-SubCell"/>
</dbReference>
<proteinExistence type="inferred from homology"/>
<evidence type="ECO:0000256" key="2">
    <source>
        <dbReference type="ARBA" id="ARBA00022475"/>
    </source>
</evidence>
<dbReference type="EMBL" id="CP046415">
    <property type="protein sequence ID" value="QGT78793.1"/>
    <property type="molecule type" value="Genomic_DNA"/>
</dbReference>
<dbReference type="RefSeq" id="WP_156574332.1">
    <property type="nucleotide sequence ID" value="NZ_CP046415.1"/>
</dbReference>
<evidence type="ECO:0000256" key="7">
    <source>
        <dbReference type="SAM" id="Phobius"/>
    </source>
</evidence>
<comment type="subcellular location">
    <subcellularLocation>
        <location evidence="1">Cell membrane</location>
        <topology evidence="1">Multi-pass membrane protein</topology>
    </subcellularLocation>
    <subcellularLocation>
        <location evidence="6">Membrane</location>
        <topology evidence="6">Multi-pass membrane protein</topology>
    </subcellularLocation>
</comment>
<keyword evidence="10" id="KW-1185">Reference proteome</keyword>
<evidence type="ECO:0000256" key="1">
    <source>
        <dbReference type="ARBA" id="ARBA00004651"/>
    </source>
</evidence>
<keyword evidence="4 7" id="KW-1133">Transmembrane helix</keyword>
<dbReference type="PANTHER" id="PTHR30625:SF11">
    <property type="entry name" value="MOTA_TOLQ_EXBB PROTON CHANNEL DOMAIN-CONTAINING PROTEIN"/>
    <property type="match status" value="1"/>
</dbReference>